<dbReference type="PROSITE" id="PS50137">
    <property type="entry name" value="DS_RBD"/>
    <property type="match status" value="1"/>
</dbReference>
<keyword evidence="2" id="KW-0255">Endonuclease</keyword>
<dbReference type="OrthoDB" id="2392202at2759"/>
<feature type="domain" description="DRBM" evidence="7">
    <location>
        <begin position="260"/>
        <end position="331"/>
    </location>
</feature>
<dbReference type="Pfam" id="PF14622">
    <property type="entry name" value="Ribonucleas_3_3"/>
    <property type="match status" value="1"/>
</dbReference>
<dbReference type="InterPro" id="IPR036389">
    <property type="entry name" value="RNase_III_sf"/>
</dbReference>
<sequence>MKARRSDASDFGTLPRTSATSPSSTRAAHVVASADPDHRGHTTVRPAHARTYSIELSARDLCILRPKLPDQVPPLPDIKSDELRTQIFTHRSYFARPTHLFEDRMDDLSPDNERLEHLGDQVVGILVTELILEMYPGLRVGPATKVRALVVGNSTLAHIAARYSLPDRLRVHPAQAITLRASPNIQGTRYLQAYCGGLFLERGLDGMRDWFRFLVAPWVKEAYNIMKSEHGVVEERLDPKSISEPPNKDSSHRLPPSIVQTTGHLSLFNQTLAQRGKFVEWVFEDTGVQSRTPMWYVEALVDSRCVGKGKGGTKKVAKNEAARHALIYLGVYEVCIVL</sequence>
<dbReference type="AlphaFoldDB" id="A0A166BUJ1"/>
<evidence type="ECO:0000256" key="5">
    <source>
        <dbReference type="PROSITE-ProRule" id="PRU00266"/>
    </source>
</evidence>
<dbReference type="GO" id="GO:0006364">
    <property type="term" value="P:rRNA processing"/>
    <property type="evidence" value="ECO:0007669"/>
    <property type="project" value="TreeGrafter"/>
</dbReference>
<feature type="region of interest" description="Disordered" evidence="6">
    <location>
        <begin position="1"/>
        <end position="46"/>
    </location>
</feature>
<evidence type="ECO:0000259" key="7">
    <source>
        <dbReference type="PROSITE" id="PS50137"/>
    </source>
</evidence>
<keyword evidence="10" id="KW-1185">Reference proteome</keyword>
<feature type="domain" description="RNase III" evidence="8">
    <location>
        <begin position="78"/>
        <end position="203"/>
    </location>
</feature>
<dbReference type="InParanoid" id="A0A166BUJ1"/>
<dbReference type="PANTHER" id="PTHR11207:SF0">
    <property type="entry name" value="RIBONUCLEASE 3"/>
    <property type="match status" value="1"/>
</dbReference>
<proteinExistence type="predicted"/>
<keyword evidence="4 5" id="KW-0694">RNA-binding</keyword>
<name>A0A166BUJ1_EXIGL</name>
<dbReference type="EMBL" id="KV425882">
    <property type="protein sequence ID" value="KZW04170.1"/>
    <property type="molecule type" value="Genomic_DNA"/>
</dbReference>
<organism evidence="9 10">
    <name type="scientific">Exidia glandulosa HHB12029</name>
    <dbReference type="NCBI Taxonomy" id="1314781"/>
    <lineage>
        <taxon>Eukaryota</taxon>
        <taxon>Fungi</taxon>
        <taxon>Dikarya</taxon>
        <taxon>Basidiomycota</taxon>
        <taxon>Agaricomycotina</taxon>
        <taxon>Agaricomycetes</taxon>
        <taxon>Auriculariales</taxon>
        <taxon>Exidiaceae</taxon>
        <taxon>Exidia</taxon>
    </lineage>
</organism>
<dbReference type="SMART" id="SM00535">
    <property type="entry name" value="RIBOc"/>
    <property type="match status" value="1"/>
</dbReference>
<evidence type="ECO:0000256" key="1">
    <source>
        <dbReference type="ARBA" id="ARBA00022722"/>
    </source>
</evidence>
<evidence type="ECO:0000256" key="4">
    <source>
        <dbReference type="ARBA" id="ARBA00022884"/>
    </source>
</evidence>
<dbReference type="SUPFAM" id="SSF69065">
    <property type="entry name" value="RNase III domain-like"/>
    <property type="match status" value="1"/>
</dbReference>
<dbReference type="SUPFAM" id="SSF54768">
    <property type="entry name" value="dsRNA-binding domain-like"/>
    <property type="match status" value="1"/>
</dbReference>
<dbReference type="GO" id="GO:0034475">
    <property type="term" value="P:U4 snRNA 3'-end processing"/>
    <property type="evidence" value="ECO:0007669"/>
    <property type="project" value="TreeGrafter"/>
</dbReference>
<dbReference type="PROSITE" id="PS50142">
    <property type="entry name" value="RNASE_3_2"/>
    <property type="match status" value="1"/>
</dbReference>
<dbReference type="PANTHER" id="PTHR11207">
    <property type="entry name" value="RIBONUCLEASE III"/>
    <property type="match status" value="1"/>
</dbReference>
<dbReference type="InterPro" id="IPR000999">
    <property type="entry name" value="RNase_III_dom"/>
</dbReference>
<dbReference type="Gene3D" id="1.10.1520.10">
    <property type="entry name" value="Ribonuclease III domain"/>
    <property type="match status" value="1"/>
</dbReference>
<reference evidence="9 10" key="1">
    <citation type="journal article" date="2016" name="Mol. Biol. Evol.">
        <title>Comparative Genomics of Early-Diverging Mushroom-Forming Fungi Provides Insights into the Origins of Lignocellulose Decay Capabilities.</title>
        <authorList>
            <person name="Nagy L.G."/>
            <person name="Riley R."/>
            <person name="Tritt A."/>
            <person name="Adam C."/>
            <person name="Daum C."/>
            <person name="Floudas D."/>
            <person name="Sun H."/>
            <person name="Yadav J.S."/>
            <person name="Pangilinan J."/>
            <person name="Larsson K.H."/>
            <person name="Matsuura K."/>
            <person name="Barry K."/>
            <person name="Labutti K."/>
            <person name="Kuo R."/>
            <person name="Ohm R.A."/>
            <person name="Bhattacharya S.S."/>
            <person name="Shirouzu T."/>
            <person name="Yoshinaga Y."/>
            <person name="Martin F.M."/>
            <person name="Grigoriev I.V."/>
            <person name="Hibbett D.S."/>
        </authorList>
    </citation>
    <scope>NUCLEOTIDE SEQUENCE [LARGE SCALE GENOMIC DNA]</scope>
    <source>
        <strain evidence="9 10">HHB12029</strain>
    </source>
</reference>
<dbReference type="CDD" id="cd00593">
    <property type="entry name" value="RIBOc"/>
    <property type="match status" value="1"/>
</dbReference>
<dbReference type="GO" id="GO:0003723">
    <property type="term" value="F:RNA binding"/>
    <property type="evidence" value="ECO:0007669"/>
    <property type="project" value="UniProtKB-UniRule"/>
</dbReference>
<evidence type="ECO:0000259" key="8">
    <source>
        <dbReference type="PROSITE" id="PS50142"/>
    </source>
</evidence>
<keyword evidence="3" id="KW-0378">Hydrolase</keyword>
<evidence type="ECO:0000256" key="3">
    <source>
        <dbReference type="ARBA" id="ARBA00022801"/>
    </source>
</evidence>
<evidence type="ECO:0000313" key="10">
    <source>
        <dbReference type="Proteomes" id="UP000077266"/>
    </source>
</evidence>
<evidence type="ECO:0000256" key="2">
    <source>
        <dbReference type="ARBA" id="ARBA00022759"/>
    </source>
</evidence>
<dbReference type="InterPro" id="IPR014720">
    <property type="entry name" value="dsRBD_dom"/>
</dbReference>
<dbReference type="GO" id="GO:0006369">
    <property type="term" value="P:termination of RNA polymerase II transcription"/>
    <property type="evidence" value="ECO:0007669"/>
    <property type="project" value="TreeGrafter"/>
</dbReference>
<dbReference type="GO" id="GO:0004525">
    <property type="term" value="F:ribonuclease III activity"/>
    <property type="evidence" value="ECO:0007669"/>
    <property type="project" value="InterPro"/>
</dbReference>
<evidence type="ECO:0000313" key="9">
    <source>
        <dbReference type="EMBL" id="KZW04170.1"/>
    </source>
</evidence>
<keyword evidence="1" id="KW-0540">Nuclease</keyword>
<dbReference type="Proteomes" id="UP000077266">
    <property type="component" value="Unassembled WGS sequence"/>
</dbReference>
<protein>
    <submittedName>
        <fullName evidence="9">Ribonuclease III</fullName>
    </submittedName>
</protein>
<dbReference type="STRING" id="1314781.A0A166BUJ1"/>
<feature type="compositionally biased region" description="Low complexity" evidence="6">
    <location>
        <begin position="15"/>
        <end position="28"/>
    </location>
</feature>
<dbReference type="GO" id="GO:0005654">
    <property type="term" value="C:nucleoplasm"/>
    <property type="evidence" value="ECO:0007669"/>
    <property type="project" value="TreeGrafter"/>
</dbReference>
<gene>
    <name evidence="9" type="ORF">EXIGLDRAFT_599857</name>
</gene>
<dbReference type="Pfam" id="PF00035">
    <property type="entry name" value="dsrm"/>
    <property type="match status" value="1"/>
</dbReference>
<accession>A0A166BUJ1</accession>
<dbReference type="Gene3D" id="3.30.160.20">
    <property type="match status" value="1"/>
</dbReference>
<evidence type="ECO:0000256" key="6">
    <source>
        <dbReference type="SAM" id="MobiDB-lite"/>
    </source>
</evidence>